<protein>
    <submittedName>
        <fullName evidence="1">Uncharacterized protein</fullName>
    </submittedName>
</protein>
<proteinExistence type="predicted"/>
<organism evidence="1 2">
    <name type="scientific">Arabis nemorensis</name>
    <dbReference type="NCBI Taxonomy" id="586526"/>
    <lineage>
        <taxon>Eukaryota</taxon>
        <taxon>Viridiplantae</taxon>
        <taxon>Streptophyta</taxon>
        <taxon>Embryophyta</taxon>
        <taxon>Tracheophyta</taxon>
        <taxon>Spermatophyta</taxon>
        <taxon>Magnoliopsida</taxon>
        <taxon>eudicotyledons</taxon>
        <taxon>Gunneridae</taxon>
        <taxon>Pentapetalae</taxon>
        <taxon>rosids</taxon>
        <taxon>malvids</taxon>
        <taxon>Brassicales</taxon>
        <taxon>Brassicaceae</taxon>
        <taxon>Arabideae</taxon>
        <taxon>Arabis</taxon>
    </lineage>
</organism>
<keyword evidence="2" id="KW-1185">Reference proteome</keyword>
<accession>A0A565C4W5</accession>
<evidence type="ECO:0000313" key="2">
    <source>
        <dbReference type="Proteomes" id="UP000489600"/>
    </source>
</evidence>
<sequence length="63" mass="6913">MYVELVGHYQVHSTVLAFAAALGSRKITTTVRQTRGLDASYACGQLRNKFQKSPLLAEIICSV</sequence>
<reference evidence="1" key="1">
    <citation type="submission" date="2019-07" db="EMBL/GenBank/DDBJ databases">
        <authorList>
            <person name="Dittberner H."/>
        </authorList>
    </citation>
    <scope>NUCLEOTIDE SEQUENCE [LARGE SCALE GENOMIC DNA]</scope>
</reference>
<name>A0A565C4W5_9BRAS</name>
<comment type="caution">
    <text evidence="1">The sequence shown here is derived from an EMBL/GenBank/DDBJ whole genome shotgun (WGS) entry which is preliminary data.</text>
</comment>
<dbReference type="AlphaFoldDB" id="A0A565C4W5"/>
<dbReference type="EMBL" id="CABITT030000006">
    <property type="protein sequence ID" value="VVB08701.1"/>
    <property type="molecule type" value="Genomic_DNA"/>
</dbReference>
<dbReference type="InterPro" id="IPR013785">
    <property type="entry name" value="Aldolase_TIM"/>
</dbReference>
<dbReference type="Proteomes" id="UP000489600">
    <property type="component" value="Unassembled WGS sequence"/>
</dbReference>
<dbReference type="OrthoDB" id="496065at2759"/>
<dbReference type="Gene3D" id="3.20.20.70">
    <property type="entry name" value="Aldolase class I"/>
    <property type="match status" value="1"/>
</dbReference>
<evidence type="ECO:0000313" key="1">
    <source>
        <dbReference type="EMBL" id="VVB08701.1"/>
    </source>
</evidence>
<gene>
    <name evidence="1" type="ORF">ANE_LOCUS19145</name>
</gene>